<dbReference type="EMBL" id="GBXM01019945">
    <property type="protein sequence ID" value="JAH88632.1"/>
    <property type="molecule type" value="Transcribed_RNA"/>
</dbReference>
<reference evidence="2" key="1">
    <citation type="submission" date="2014-11" db="EMBL/GenBank/DDBJ databases">
        <authorList>
            <person name="Amaro Gonzalez C."/>
        </authorList>
    </citation>
    <scope>NUCLEOTIDE SEQUENCE</scope>
</reference>
<dbReference type="AlphaFoldDB" id="A0A0E9WE47"/>
<accession>A0A0E9WE47</accession>
<evidence type="ECO:0000256" key="1">
    <source>
        <dbReference type="SAM" id="MobiDB-lite"/>
    </source>
</evidence>
<protein>
    <submittedName>
        <fullName evidence="2">Uncharacterized protein</fullName>
    </submittedName>
</protein>
<proteinExistence type="predicted"/>
<feature type="region of interest" description="Disordered" evidence="1">
    <location>
        <begin position="1"/>
        <end position="27"/>
    </location>
</feature>
<evidence type="ECO:0000313" key="2">
    <source>
        <dbReference type="EMBL" id="JAH88632.1"/>
    </source>
</evidence>
<sequence>MDAPRRSHGNLPVGLDDRPSKSPLRPLKGLEAWTVTPKSSCWRHLK</sequence>
<organism evidence="2">
    <name type="scientific">Anguilla anguilla</name>
    <name type="common">European freshwater eel</name>
    <name type="synonym">Muraena anguilla</name>
    <dbReference type="NCBI Taxonomy" id="7936"/>
    <lineage>
        <taxon>Eukaryota</taxon>
        <taxon>Metazoa</taxon>
        <taxon>Chordata</taxon>
        <taxon>Craniata</taxon>
        <taxon>Vertebrata</taxon>
        <taxon>Euteleostomi</taxon>
        <taxon>Actinopterygii</taxon>
        <taxon>Neopterygii</taxon>
        <taxon>Teleostei</taxon>
        <taxon>Anguilliformes</taxon>
        <taxon>Anguillidae</taxon>
        <taxon>Anguilla</taxon>
    </lineage>
</organism>
<name>A0A0E9WE47_ANGAN</name>
<reference evidence="2" key="2">
    <citation type="journal article" date="2015" name="Fish Shellfish Immunol.">
        <title>Early steps in the European eel (Anguilla anguilla)-Vibrio vulnificus interaction in the gills: Role of the RtxA13 toxin.</title>
        <authorList>
            <person name="Callol A."/>
            <person name="Pajuelo D."/>
            <person name="Ebbesson L."/>
            <person name="Teles M."/>
            <person name="MacKenzie S."/>
            <person name="Amaro C."/>
        </authorList>
    </citation>
    <scope>NUCLEOTIDE SEQUENCE</scope>
</reference>